<evidence type="ECO:0000313" key="1">
    <source>
        <dbReference type="EMBL" id="QDZ17671.1"/>
    </source>
</evidence>
<dbReference type="EMBL" id="CP031034">
    <property type="protein sequence ID" value="QDZ17671.1"/>
    <property type="molecule type" value="Genomic_DNA"/>
</dbReference>
<evidence type="ECO:0000313" key="2">
    <source>
        <dbReference type="Proteomes" id="UP000316726"/>
    </source>
</evidence>
<accession>A0A5B8MC00</accession>
<evidence type="ECO:0008006" key="3">
    <source>
        <dbReference type="Google" id="ProtNLM"/>
    </source>
</evidence>
<dbReference type="InterPro" id="IPR014955">
    <property type="entry name" value="DUF1826"/>
</dbReference>
<organism evidence="1 2">
    <name type="scientific">Chloropicon primus</name>
    <dbReference type="NCBI Taxonomy" id="1764295"/>
    <lineage>
        <taxon>Eukaryota</taxon>
        <taxon>Viridiplantae</taxon>
        <taxon>Chlorophyta</taxon>
        <taxon>Chloropicophyceae</taxon>
        <taxon>Chloropicales</taxon>
        <taxon>Chloropicaceae</taxon>
        <taxon>Chloropicon</taxon>
    </lineage>
</organism>
<gene>
    <name evidence="1" type="ORF">A3770_01p01890</name>
</gene>
<sequence length="280" mass="30836">MIDEGVEVARGLEVPPAIAVAPLRALRDVEAREELRSWLSGARGRVIEAFEALAYLTPEALLDRARASEELRAQLALEERFSLEDRSGRPSSNAIVDDVLQDVLHVCEAHALSMHVGCTVTVALHRSTTCPLLHQDNVEQRAICTLLGRGTEWLSEPELPKTAAIIEAVNAAQDQEDYACARAHKKKLEATAAFAAAGERETVLIRGCKWPGAERQAPLHRSPHLARNGKQFRLVVKVDSGRGLPGQMQRRMRLDPQRVPLPACGVLAERMGKMNLLKTF</sequence>
<dbReference type="OrthoDB" id="10554119at2759"/>
<dbReference type="Pfam" id="PF08856">
    <property type="entry name" value="DUF1826"/>
    <property type="match status" value="1"/>
</dbReference>
<protein>
    <recommendedName>
        <fullName evidence="3">DUF1826 domain-containing protein</fullName>
    </recommendedName>
</protein>
<proteinExistence type="predicted"/>
<dbReference type="Proteomes" id="UP000316726">
    <property type="component" value="Chromosome 1"/>
</dbReference>
<keyword evidence="2" id="KW-1185">Reference proteome</keyword>
<name>A0A5B8MC00_9CHLO</name>
<dbReference type="AlphaFoldDB" id="A0A5B8MC00"/>
<reference evidence="1 2" key="1">
    <citation type="submission" date="2018-07" db="EMBL/GenBank/DDBJ databases">
        <title>The complete nuclear genome of the prasinophyte Chloropicon primus (CCMP1205).</title>
        <authorList>
            <person name="Pombert J.-F."/>
            <person name="Otis C."/>
            <person name="Turmel M."/>
            <person name="Lemieux C."/>
        </authorList>
    </citation>
    <scope>NUCLEOTIDE SEQUENCE [LARGE SCALE GENOMIC DNA]</scope>
    <source>
        <strain evidence="1 2">CCMP1205</strain>
    </source>
</reference>